<sequence length="523" mass="60692">MDILHINKCNCIVRDYFLFVSNAGEDSKIFVNYISMDCKCIRAKYEFDISEIDDYQNIKDVIETFEGGEGKLKGAIFDLFKIQPFKKRYEFCNFWKTFCNRILIPFQFINSSTLLIYSMLLSAKIDTISFYLITLVHISKDEIQVFTLEPYWEGYGLKEMTKLDKNCSEKVFKDAIMKYNSPKVILSFDDPSTKRKFHDKSKKVMVLSNHYSNYTLQSLKIITVDLFDISKVPKPKNVVSNITVLPYLENDLFITKQQSFGKNYGSFEMRCPKYTSLPHSDTIDAYVQSKENVGVNIWNGETFETMEIFDVSKYKNSHVCLTLSIDINNFYNLTTEKAEKIPSTITSFTRKPDAFISLNDDEISITVPEICYKLALPPFISFFNENLPVIVGEDAKTLAAKHPSFVLYDIFFLTKMSSNPNIKINPKWAFKVEKDSNGILQIHFDTCRGKRNETPQFLVAVLINYLLKSVKEFIGFRPKFIQIQLGNNFRWIVNAVTEALKILDDKYDIKCEWTEKLIKAEIL</sequence>
<dbReference type="InterPro" id="IPR043129">
    <property type="entry name" value="ATPase_NBD"/>
</dbReference>
<organism evidence="1 2">
    <name type="scientific">Panagrolaimus davidi</name>
    <dbReference type="NCBI Taxonomy" id="227884"/>
    <lineage>
        <taxon>Eukaryota</taxon>
        <taxon>Metazoa</taxon>
        <taxon>Ecdysozoa</taxon>
        <taxon>Nematoda</taxon>
        <taxon>Chromadorea</taxon>
        <taxon>Rhabditida</taxon>
        <taxon>Tylenchina</taxon>
        <taxon>Panagrolaimomorpha</taxon>
        <taxon>Panagrolaimoidea</taxon>
        <taxon>Panagrolaimidae</taxon>
        <taxon>Panagrolaimus</taxon>
    </lineage>
</organism>
<reference evidence="2" key="1">
    <citation type="submission" date="2022-11" db="UniProtKB">
        <authorList>
            <consortium name="WormBaseParasite"/>
        </authorList>
    </citation>
    <scope>IDENTIFICATION</scope>
</reference>
<dbReference type="WBParaSite" id="PDA_v2.g762.t1">
    <property type="protein sequence ID" value="PDA_v2.g762.t1"/>
    <property type="gene ID" value="PDA_v2.g762"/>
</dbReference>
<evidence type="ECO:0000313" key="1">
    <source>
        <dbReference type="Proteomes" id="UP000887578"/>
    </source>
</evidence>
<proteinExistence type="predicted"/>
<dbReference type="SUPFAM" id="SSF53067">
    <property type="entry name" value="Actin-like ATPase domain"/>
    <property type="match status" value="1"/>
</dbReference>
<protein>
    <submittedName>
        <fullName evidence="2">Uncharacterized protein</fullName>
    </submittedName>
</protein>
<keyword evidence="1" id="KW-1185">Reference proteome</keyword>
<accession>A0A914QZS1</accession>
<evidence type="ECO:0000313" key="2">
    <source>
        <dbReference type="WBParaSite" id="PDA_v2.g762.t1"/>
    </source>
</evidence>
<dbReference type="AlphaFoldDB" id="A0A914QZS1"/>
<dbReference type="Proteomes" id="UP000887578">
    <property type="component" value="Unplaced"/>
</dbReference>
<name>A0A914QZS1_9BILA</name>